<dbReference type="PANTHER" id="PTHR31793">
    <property type="entry name" value="4-HYDROXYBENZOYL-COA THIOESTERASE FAMILY MEMBER"/>
    <property type="match status" value="1"/>
</dbReference>
<comment type="caution">
    <text evidence="1">The sequence shown here is derived from an EMBL/GenBank/DDBJ whole genome shotgun (WGS) entry which is preliminary data.</text>
</comment>
<reference evidence="2" key="1">
    <citation type="journal article" date="2019" name="Int. J. Syst. Evol. Microbiol.">
        <title>The Global Catalogue of Microorganisms (GCM) 10K type strain sequencing project: providing services to taxonomists for standard genome sequencing and annotation.</title>
        <authorList>
            <consortium name="The Broad Institute Genomics Platform"/>
            <consortium name="The Broad Institute Genome Sequencing Center for Infectious Disease"/>
            <person name="Wu L."/>
            <person name="Ma J."/>
        </authorList>
    </citation>
    <scope>NUCLEOTIDE SEQUENCE [LARGE SCALE GENOMIC DNA]</scope>
    <source>
        <strain evidence="2">JCM 18542</strain>
    </source>
</reference>
<organism evidence="1 2">
    <name type="scientific">Tomitella cavernea</name>
    <dbReference type="NCBI Taxonomy" id="1387982"/>
    <lineage>
        <taxon>Bacteria</taxon>
        <taxon>Bacillati</taxon>
        <taxon>Actinomycetota</taxon>
        <taxon>Actinomycetes</taxon>
        <taxon>Mycobacteriales</taxon>
        <taxon>Tomitella</taxon>
    </lineage>
</organism>
<name>A0ABP9CV39_9ACTN</name>
<evidence type="ECO:0000313" key="1">
    <source>
        <dbReference type="EMBL" id="GAA4818877.1"/>
    </source>
</evidence>
<sequence>MTGPYRVRLQLRWGDSDQLGHINNVMYLEYAQEARLRFLGEIGGTAAHSLGPIVVRRIEVDFERSLHYTAEGIDVEVWVVKVGTSSFTLRHRIRDPQGNVYSTVDAVAVAVDLEAETSRPIPDDVRAILTERILDA</sequence>
<dbReference type="CDD" id="cd00586">
    <property type="entry name" value="4HBT"/>
    <property type="match status" value="1"/>
</dbReference>
<dbReference type="InterPro" id="IPR050563">
    <property type="entry name" value="4-hydroxybenzoyl-CoA_TE"/>
</dbReference>
<protein>
    <submittedName>
        <fullName evidence="1">Thioesterase family protein</fullName>
    </submittedName>
</protein>
<dbReference type="Gene3D" id="3.10.129.10">
    <property type="entry name" value="Hotdog Thioesterase"/>
    <property type="match status" value="1"/>
</dbReference>
<evidence type="ECO:0000313" key="2">
    <source>
        <dbReference type="Proteomes" id="UP001500839"/>
    </source>
</evidence>
<gene>
    <name evidence="1" type="ORF">GCM10023353_27780</name>
</gene>
<dbReference type="EMBL" id="BAABKQ010000001">
    <property type="protein sequence ID" value="GAA4818877.1"/>
    <property type="molecule type" value="Genomic_DNA"/>
</dbReference>
<proteinExistence type="predicted"/>
<dbReference type="PANTHER" id="PTHR31793:SF24">
    <property type="entry name" value="LONG-CHAIN ACYL-COA THIOESTERASE FADM"/>
    <property type="match status" value="1"/>
</dbReference>
<dbReference type="Proteomes" id="UP001500839">
    <property type="component" value="Unassembled WGS sequence"/>
</dbReference>
<dbReference type="SUPFAM" id="SSF54637">
    <property type="entry name" value="Thioesterase/thiol ester dehydrase-isomerase"/>
    <property type="match status" value="1"/>
</dbReference>
<dbReference type="InterPro" id="IPR029069">
    <property type="entry name" value="HotDog_dom_sf"/>
</dbReference>
<accession>A0ABP9CV39</accession>
<dbReference type="Pfam" id="PF13279">
    <property type="entry name" value="4HBT_2"/>
    <property type="match status" value="1"/>
</dbReference>
<keyword evidence="2" id="KW-1185">Reference proteome</keyword>
<dbReference type="RefSeq" id="WP_307810968.1">
    <property type="nucleotide sequence ID" value="NZ_BAABKQ010000001.1"/>
</dbReference>